<reference evidence="2" key="1">
    <citation type="journal article" date="2021" name="Front. Microbiol.">
        <title>Comprehensive Comparative Genomics and Phenotyping of Methylobacterium Species.</title>
        <authorList>
            <person name="Alessa O."/>
            <person name="Ogura Y."/>
            <person name="Fujitani Y."/>
            <person name="Takami H."/>
            <person name="Hayashi T."/>
            <person name="Sahin N."/>
            <person name="Tani A."/>
        </authorList>
    </citation>
    <scope>NUCLEOTIDE SEQUENCE</scope>
    <source>
        <strain evidence="2">NBRC 15689</strain>
    </source>
</reference>
<dbReference type="RefSeq" id="WP_238313705.1">
    <property type="nucleotide sequence ID" value="NZ_BPQV01000015.1"/>
</dbReference>
<reference evidence="2" key="2">
    <citation type="submission" date="2021-08" db="EMBL/GenBank/DDBJ databases">
        <authorList>
            <person name="Tani A."/>
            <person name="Ola A."/>
            <person name="Ogura Y."/>
            <person name="Katsura K."/>
            <person name="Hayashi T."/>
        </authorList>
    </citation>
    <scope>NUCLEOTIDE SEQUENCE</scope>
    <source>
        <strain evidence="2">NBRC 15689</strain>
    </source>
</reference>
<organism evidence="2 3">
    <name type="scientific">Methylobacterium organophilum</name>
    <dbReference type="NCBI Taxonomy" id="410"/>
    <lineage>
        <taxon>Bacteria</taxon>
        <taxon>Pseudomonadati</taxon>
        <taxon>Pseudomonadota</taxon>
        <taxon>Alphaproteobacteria</taxon>
        <taxon>Hyphomicrobiales</taxon>
        <taxon>Methylobacteriaceae</taxon>
        <taxon>Methylobacterium</taxon>
    </lineage>
</organism>
<gene>
    <name evidence="2" type="ORF">LKMONMHP_4205</name>
</gene>
<sequence length="57" mass="6242">MARTLDAIRHYTRIAWWDGSALGLHLSAFGDLLGLTEGERGGSRRPQGGTESEDERA</sequence>
<feature type="region of interest" description="Disordered" evidence="1">
    <location>
        <begin position="35"/>
        <end position="57"/>
    </location>
</feature>
<comment type="caution">
    <text evidence="2">The sequence shown here is derived from an EMBL/GenBank/DDBJ whole genome shotgun (WGS) entry which is preliminary data.</text>
</comment>
<evidence type="ECO:0000313" key="2">
    <source>
        <dbReference type="EMBL" id="GJE29325.1"/>
    </source>
</evidence>
<protein>
    <submittedName>
        <fullName evidence="2">Uncharacterized protein</fullName>
    </submittedName>
</protein>
<name>A0ABQ4TC99_METOR</name>
<evidence type="ECO:0000313" key="3">
    <source>
        <dbReference type="Proteomes" id="UP001055156"/>
    </source>
</evidence>
<accession>A0ABQ4TC99</accession>
<dbReference type="EMBL" id="BPQV01000015">
    <property type="protein sequence ID" value="GJE29325.1"/>
    <property type="molecule type" value="Genomic_DNA"/>
</dbReference>
<keyword evidence="3" id="KW-1185">Reference proteome</keyword>
<evidence type="ECO:0000256" key="1">
    <source>
        <dbReference type="SAM" id="MobiDB-lite"/>
    </source>
</evidence>
<proteinExistence type="predicted"/>
<dbReference type="Proteomes" id="UP001055156">
    <property type="component" value="Unassembled WGS sequence"/>
</dbReference>